<organism evidence="2 3">
    <name type="scientific">Mucilaginibacter roseus</name>
    <dbReference type="NCBI Taxonomy" id="1528868"/>
    <lineage>
        <taxon>Bacteria</taxon>
        <taxon>Pseudomonadati</taxon>
        <taxon>Bacteroidota</taxon>
        <taxon>Sphingobacteriia</taxon>
        <taxon>Sphingobacteriales</taxon>
        <taxon>Sphingobacteriaceae</taxon>
        <taxon>Mucilaginibacter</taxon>
    </lineage>
</organism>
<evidence type="ECO:0000256" key="1">
    <source>
        <dbReference type="SAM" id="SignalP"/>
    </source>
</evidence>
<accession>A0ABS8U058</accession>
<sequence length="137" mass="15458">MKKIGLILLVLFCGCTAANKDQIKVKVSAKNEISIQGVPAEALEHIAGDTSGRVWQNLLPVYRLPADEDLIDDQPEQPGRYKIVKDEVQFVPDTAFVKGQKYFVRYYHYAEGGSLWDIVSKKNKPGSHPYHDIPFKL</sequence>
<dbReference type="Proteomes" id="UP001199919">
    <property type="component" value="Unassembled WGS sequence"/>
</dbReference>
<reference evidence="2 3" key="1">
    <citation type="submission" date="2021-12" db="EMBL/GenBank/DDBJ databases">
        <title>Mucilaginibacter roseus genome.</title>
        <authorList>
            <person name="Ferreira J.R."/>
            <person name="Newman J.D."/>
        </authorList>
    </citation>
    <scope>NUCLEOTIDE SEQUENCE [LARGE SCALE GENOMIC DNA]</scope>
    <source>
        <strain evidence="2 3">LMG 28454</strain>
    </source>
</reference>
<feature type="chain" id="PRO_5047331561" description="DUF4861 domain-containing protein" evidence="1">
    <location>
        <begin position="18"/>
        <end position="137"/>
    </location>
</feature>
<keyword evidence="3" id="KW-1185">Reference proteome</keyword>
<evidence type="ECO:0000313" key="3">
    <source>
        <dbReference type="Proteomes" id="UP001199919"/>
    </source>
</evidence>
<feature type="signal peptide" evidence="1">
    <location>
        <begin position="1"/>
        <end position="17"/>
    </location>
</feature>
<dbReference type="RefSeq" id="WP_232176882.1">
    <property type="nucleotide sequence ID" value="NZ_JAJPWV010000002.1"/>
</dbReference>
<protein>
    <recommendedName>
        <fullName evidence="4">DUF4861 domain-containing protein</fullName>
    </recommendedName>
</protein>
<evidence type="ECO:0008006" key="4">
    <source>
        <dbReference type="Google" id="ProtNLM"/>
    </source>
</evidence>
<comment type="caution">
    <text evidence="2">The sequence shown here is derived from an EMBL/GenBank/DDBJ whole genome shotgun (WGS) entry which is preliminary data.</text>
</comment>
<proteinExistence type="predicted"/>
<keyword evidence="1" id="KW-0732">Signal</keyword>
<dbReference type="EMBL" id="JAJPWV010000002">
    <property type="protein sequence ID" value="MCD8740485.1"/>
    <property type="molecule type" value="Genomic_DNA"/>
</dbReference>
<evidence type="ECO:0000313" key="2">
    <source>
        <dbReference type="EMBL" id="MCD8740485.1"/>
    </source>
</evidence>
<name>A0ABS8U058_9SPHI</name>
<gene>
    <name evidence="2" type="ORF">LT679_07715</name>
</gene>
<dbReference type="PROSITE" id="PS51257">
    <property type="entry name" value="PROKAR_LIPOPROTEIN"/>
    <property type="match status" value="1"/>
</dbReference>